<dbReference type="OrthoDB" id="287064at2"/>
<dbReference type="Proteomes" id="UP000286576">
    <property type="component" value="Unassembled WGS sequence"/>
</dbReference>
<dbReference type="SUPFAM" id="SSF52540">
    <property type="entry name" value="P-loop containing nucleoside triphosphate hydrolases"/>
    <property type="match status" value="1"/>
</dbReference>
<dbReference type="RefSeq" id="WP_119585788.1">
    <property type="nucleotide sequence ID" value="NZ_CAWODQ010000012.1"/>
</dbReference>
<keyword evidence="2" id="KW-1185">Reference proteome</keyword>
<evidence type="ECO:0000313" key="2">
    <source>
        <dbReference type="Proteomes" id="UP000286576"/>
    </source>
</evidence>
<proteinExistence type="predicted"/>
<accession>A0A418NVA5</accession>
<protein>
    <submittedName>
        <fullName evidence="1">Uncharacterized protein</fullName>
    </submittedName>
</protein>
<reference evidence="1 2" key="1">
    <citation type="submission" date="2018-08" db="EMBL/GenBank/DDBJ databases">
        <title>Erythrobacter zhengii sp.nov., a bacterium isolated from deep-sea sediment.</title>
        <authorList>
            <person name="Fang C."/>
            <person name="Wu Y.-H."/>
            <person name="Sun C."/>
            <person name="Wang H."/>
            <person name="Cheng H."/>
            <person name="Meng F.-X."/>
            <person name="Wang C.-S."/>
            <person name="Xu X.-W."/>
        </authorList>
    </citation>
    <scope>NUCLEOTIDE SEQUENCE [LARGE SCALE GENOMIC DNA]</scope>
    <source>
        <strain evidence="1 2">V18</strain>
    </source>
</reference>
<gene>
    <name evidence="1" type="ORF">D2V07_06230</name>
</gene>
<dbReference type="InterPro" id="IPR027417">
    <property type="entry name" value="P-loop_NTPase"/>
</dbReference>
<name>A0A418NVA5_9SPHN</name>
<dbReference type="EMBL" id="QXFL01000002">
    <property type="protein sequence ID" value="RIV87910.1"/>
    <property type="molecule type" value="Genomic_DNA"/>
</dbReference>
<comment type="caution">
    <text evidence="1">The sequence shown here is derived from an EMBL/GenBank/DDBJ whole genome shotgun (WGS) entry which is preliminary data.</text>
</comment>
<evidence type="ECO:0000313" key="1">
    <source>
        <dbReference type="EMBL" id="RIV87910.1"/>
    </source>
</evidence>
<dbReference type="AlphaFoldDB" id="A0A418NVA5"/>
<sequence>MKVQGLRHAPSGRKTLVSAKTDLLIEGFPRSANGWSIRVFDHWQSGTARIARHEHSEAHVVAGCRLGVPVLVLLREPGDAIRSFLQRDPDIDPDRALRRWTRFYRVVEQVADDVVIATFEQTTGDFGRVVQRLNARFGTAFHHGPTDEALFRLVTGAMSRSSMPDPERRKGLAAIAVDFDPRRLAVARSLYERLAAMALATETTR</sequence>
<organism evidence="1 2">
    <name type="scientific">Aurantiacibacter zhengii</name>
    <dbReference type="NCBI Taxonomy" id="2307003"/>
    <lineage>
        <taxon>Bacteria</taxon>
        <taxon>Pseudomonadati</taxon>
        <taxon>Pseudomonadota</taxon>
        <taxon>Alphaproteobacteria</taxon>
        <taxon>Sphingomonadales</taxon>
        <taxon>Erythrobacteraceae</taxon>
        <taxon>Aurantiacibacter</taxon>
    </lineage>
</organism>